<sequence>MRFTEHELTAALTGTAKSVLGAQDRDVRKGRRTEEEAWEALTRFERFQLLDGLGDQLLATLVALPDVDVEPGTTPSYTDEQVTAAVEAQLGEEGGRLRRAALLKGRVALVQLALSHLPPRQDPDALIVPDHL</sequence>
<gene>
    <name evidence="1" type="ORF">K8U61_07020</name>
</gene>
<keyword evidence="2" id="KW-1185">Reference proteome</keyword>
<dbReference type="EMBL" id="JAIQZJ010000003">
    <property type="protein sequence ID" value="MBZ5737906.1"/>
    <property type="molecule type" value="Genomic_DNA"/>
</dbReference>
<dbReference type="RefSeq" id="WP_224122283.1">
    <property type="nucleotide sequence ID" value="NZ_JAIQZJ010000003.1"/>
</dbReference>
<organism evidence="1 2">
    <name type="scientific">Nocardioides mangrovi</name>
    <dbReference type="NCBI Taxonomy" id="2874580"/>
    <lineage>
        <taxon>Bacteria</taxon>
        <taxon>Bacillati</taxon>
        <taxon>Actinomycetota</taxon>
        <taxon>Actinomycetes</taxon>
        <taxon>Propionibacteriales</taxon>
        <taxon>Nocardioidaceae</taxon>
        <taxon>Nocardioides</taxon>
    </lineage>
</organism>
<proteinExistence type="predicted"/>
<evidence type="ECO:0000313" key="2">
    <source>
        <dbReference type="Proteomes" id="UP000780875"/>
    </source>
</evidence>
<protein>
    <submittedName>
        <fullName evidence="1">Uncharacterized protein</fullName>
    </submittedName>
</protein>
<reference evidence="1 2" key="1">
    <citation type="submission" date="2021-09" db="EMBL/GenBank/DDBJ databases">
        <title>Whole genome sequence of Nocardioides sp. GBK3QG-3.</title>
        <authorList>
            <person name="Tuo L."/>
        </authorList>
    </citation>
    <scope>NUCLEOTIDE SEQUENCE [LARGE SCALE GENOMIC DNA]</scope>
    <source>
        <strain evidence="1 2">GBK3QG-3</strain>
    </source>
</reference>
<comment type="caution">
    <text evidence="1">The sequence shown here is derived from an EMBL/GenBank/DDBJ whole genome shotgun (WGS) entry which is preliminary data.</text>
</comment>
<accession>A0ABS7UA98</accession>
<name>A0ABS7UA98_9ACTN</name>
<dbReference type="Proteomes" id="UP000780875">
    <property type="component" value="Unassembled WGS sequence"/>
</dbReference>
<evidence type="ECO:0000313" key="1">
    <source>
        <dbReference type="EMBL" id="MBZ5737906.1"/>
    </source>
</evidence>